<dbReference type="SUPFAM" id="SSF51556">
    <property type="entry name" value="Metallo-dependent hydrolases"/>
    <property type="match status" value="1"/>
</dbReference>
<dbReference type="InterPro" id="IPR032466">
    <property type="entry name" value="Metal_Hydrolase"/>
</dbReference>
<dbReference type="EMBL" id="SDMK01000001">
    <property type="protein sequence ID" value="RXS97604.1"/>
    <property type="molecule type" value="Genomic_DNA"/>
</dbReference>
<dbReference type="PANTHER" id="PTHR43794:SF11">
    <property type="entry name" value="AMIDOHYDROLASE-RELATED DOMAIN-CONTAINING PROTEIN"/>
    <property type="match status" value="1"/>
</dbReference>
<name>A0A4Q1SJ03_9BACT</name>
<proteinExistence type="predicted"/>
<evidence type="ECO:0000313" key="3">
    <source>
        <dbReference type="EMBL" id="RXS97604.1"/>
    </source>
</evidence>
<keyword evidence="1" id="KW-0378">Hydrolase</keyword>
<dbReference type="AlphaFoldDB" id="A0A4Q1SJ03"/>
<organism evidence="3 4">
    <name type="scientific">Silvibacterium dinghuense</name>
    <dbReference type="NCBI Taxonomy" id="1560006"/>
    <lineage>
        <taxon>Bacteria</taxon>
        <taxon>Pseudomonadati</taxon>
        <taxon>Acidobacteriota</taxon>
        <taxon>Terriglobia</taxon>
        <taxon>Terriglobales</taxon>
        <taxon>Acidobacteriaceae</taxon>
        <taxon>Silvibacterium</taxon>
    </lineage>
</organism>
<dbReference type="GO" id="GO:0016810">
    <property type="term" value="F:hydrolase activity, acting on carbon-nitrogen (but not peptide) bonds"/>
    <property type="evidence" value="ECO:0007669"/>
    <property type="project" value="InterPro"/>
</dbReference>
<feature type="domain" description="Amidohydrolase-related" evidence="2">
    <location>
        <begin position="107"/>
        <end position="425"/>
    </location>
</feature>
<dbReference type="Gene3D" id="2.30.40.10">
    <property type="entry name" value="Urease, subunit C, domain 1"/>
    <property type="match status" value="1"/>
</dbReference>
<dbReference type="Proteomes" id="UP000290253">
    <property type="component" value="Unassembled WGS sequence"/>
</dbReference>
<dbReference type="PANTHER" id="PTHR43794">
    <property type="entry name" value="AMINOHYDROLASE SSNA-RELATED"/>
    <property type="match status" value="1"/>
</dbReference>
<dbReference type="Gene3D" id="3.20.20.140">
    <property type="entry name" value="Metal-dependent hydrolases"/>
    <property type="match status" value="1"/>
</dbReference>
<evidence type="ECO:0000259" key="2">
    <source>
        <dbReference type="Pfam" id="PF01979"/>
    </source>
</evidence>
<dbReference type="SUPFAM" id="SSF51338">
    <property type="entry name" value="Composite domain of metallo-dependent hydrolases"/>
    <property type="match status" value="1"/>
</dbReference>
<dbReference type="InterPro" id="IPR050287">
    <property type="entry name" value="MTA/SAH_deaminase"/>
</dbReference>
<dbReference type="InterPro" id="IPR006680">
    <property type="entry name" value="Amidohydro-rel"/>
</dbReference>
<evidence type="ECO:0000313" key="4">
    <source>
        <dbReference type="Proteomes" id="UP000290253"/>
    </source>
</evidence>
<dbReference type="RefSeq" id="WP_129207383.1">
    <property type="nucleotide sequence ID" value="NZ_BMGU01000001.1"/>
</dbReference>
<reference evidence="3 4" key="1">
    <citation type="journal article" date="2016" name="Int. J. Syst. Evol. Microbiol.">
        <title>Acidipila dinghuensis sp. nov., an acidobacterium isolated from forest soil.</title>
        <authorList>
            <person name="Jiang Y.W."/>
            <person name="Wang J."/>
            <person name="Chen M.H."/>
            <person name="Lv Y.Y."/>
            <person name="Qiu L.H."/>
        </authorList>
    </citation>
    <scope>NUCLEOTIDE SEQUENCE [LARGE SCALE GENOMIC DNA]</scope>
    <source>
        <strain evidence="3 4">DHOF10</strain>
    </source>
</reference>
<dbReference type="InterPro" id="IPR011059">
    <property type="entry name" value="Metal-dep_hydrolase_composite"/>
</dbReference>
<keyword evidence="4" id="KW-1185">Reference proteome</keyword>
<sequence>MRKRTTAARRWLRATQMSMRLSYMFCPALCLMFSLGMTVPEAAAQAPIPSQAQPATPAHPLALTGTVLTPEGPLKDATVLIEHGLITAVGQKVEIPAGTRRIDTQGIIAPGFVDLHNHPTWNIFPRWKPAQSFGSRYDWQALPMYRTLMEAPHRALVEEGLECGMEWYAEVKAAAEGETSIVGGTKEDCGQRLLRNLDQPGGTDLTGSTAPGAGVIYNVFPFQMTEDELGAAKSTLDHGGALLIHVSEGAPGDASAAREFAMLKGRGLLRKGVAVIHGVALEPDNFREMAEAGVGLVWSPRSNLELYGGTAQVSAAKAAGVRLAIAPDWSPTGSDGTLAELNFAAAWNRTQTPPVFTDRELVEMATSDAAALIGMGDRLGILAPGAEGDVVVLRPHEEYPGKDAYWSVVHSDARDVELVITHGEIIYGSRQLAAPARHSSAMDAAAVCGEIMEVEPPPVRTEARSFSELENRLSFALAEWGRKLAPLAECGQ</sequence>
<dbReference type="OrthoDB" id="9782972at2"/>
<evidence type="ECO:0000256" key="1">
    <source>
        <dbReference type="ARBA" id="ARBA00022801"/>
    </source>
</evidence>
<comment type="caution">
    <text evidence="3">The sequence shown here is derived from an EMBL/GenBank/DDBJ whole genome shotgun (WGS) entry which is preliminary data.</text>
</comment>
<protein>
    <recommendedName>
        <fullName evidence="2">Amidohydrolase-related domain-containing protein</fullName>
    </recommendedName>
</protein>
<gene>
    <name evidence="3" type="ORF">ESZ00_06890</name>
</gene>
<accession>A0A4Q1SJ03</accession>
<dbReference type="Pfam" id="PF01979">
    <property type="entry name" value="Amidohydro_1"/>
    <property type="match status" value="1"/>
</dbReference>